<keyword evidence="1" id="KW-0472">Membrane</keyword>
<dbReference type="AlphaFoldDB" id="A0A518CLA7"/>
<dbReference type="InterPro" id="IPR008554">
    <property type="entry name" value="Glutaredoxin-like"/>
</dbReference>
<dbReference type="OrthoDB" id="32865at2"/>
<feature type="transmembrane region" description="Helical" evidence="1">
    <location>
        <begin position="27"/>
        <end position="44"/>
    </location>
</feature>
<sequence>MANIENSQNMNDPHSSRHFQSWSGKEMCGVALIIFAGITFGLLWMDRNTGLPFNMPSSWYKSKMIFFFMALFALPTSYLLMRKPPGAYDTSEAPEVALPNFRTFRFYTRNGCPLCDEALEIVKRYENVLPEIEVYDVDRDAELVERFNTCVPVVEIDGKIRFRGNVNEVLFRRLIEASARNSQPASGQVVPLQLPSSSRGS</sequence>
<organism evidence="2 3">
    <name type="scientific">Polystyrenella longa</name>
    <dbReference type="NCBI Taxonomy" id="2528007"/>
    <lineage>
        <taxon>Bacteria</taxon>
        <taxon>Pseudomonadati</taxon>
        <taxon>Planctomycetota</taxon>
        <taxon>Planctomycetia</taxon>
        <taxon>Planctomycetales</taxon>
        <taxon>Planctomycetaceae</taxon>
        <taxon>Polystyrenella</taxon>
    </lineage>
</organism>
<dbReference type="InterPro" id="IPR036249">
    <property type="entry name" value="Thioredoxin-like_sf"/>
</dbReference>
<evidence type="ECO:0000256" key="1">
    <source>
        <dbReference type="SAM" id="Phobius"/>
    </source>
</evidence>
<reference evidence="2 3" key="1">
    <citation type="submission" date="2019-02" db="EMBL/GenBank/DDBJ databases">
        <title>Deep-cultivation of Planctomycetes and their phenomic and genomic characterization uncovers novel biology.</title>
        <authorList>
            <person name="Wiegand S."/>
            <person name="Jogler M."/>
            <person name="Boedeker C."/>
            <person name="Pinto D."/>
            <person name="Vollmers J."/>
            <person name="Rivas-Marin E."/>
            <person name="Kohn T."/>
            <person name="Peeters S.H."/>
            <person name="Heuer A."/>
            <person name="Rast P."/>
            <person name="Oberbeckmann S."/>
            <person name="Bunk B."/>
            <person name="Jeske O."/>
            <person name="Meyerdierks A."/>
            <person name="Storesund J.E."/>
            <person name="Kallscheuer N."/>
            <person name="Luecker S."/>
            <person name="Lage O.M."/>
            <person name="Pohl T."/>
            <person name="Merkel B.J."/>
            <person name="Hornburger P."/>
            <person name="Mueller R.-W."/>
            <person name="Bruemmer F."/>
            <person name="Labrenz M."/>
            <person name="Spormann A.M."/>
            <person name="Op den Camp H."/>
            <person name="Overmann J."/>
            <person name="Amann R."/>
            <person name="Jetten M.S.M."/>
            <person name="Mascher T."/>
            <person name="Medema M.H."/>
            <person name="Devos D.P."/>
            <person name="Kaster A.-K."/>
            <person name="Ovreas L."/>
            <person name="Rohde M."/>
            <person name="Galperin M.Y."/>
            <person name="Jogler C."/>
        </authorList>
    </citation>
    <scope>NUCLEOTIDE SEQUENCE [LARGE SCALE GENOMIC DNA]</scope>
    <source>
        <strain evidence="2 3">Pla110</strain>
    </source>
</reference>
<evidence type="ECO:0000313" key="3">
    <source>
        <dbReference type="Proteomes" id="UP000317178"/>
    </source>
</evidence>
<evidence type="ECO:0008006" key="4">
    <source>
        <dbReference type="Google" id="ProtNLM"/>
    </source>
</evidence>
<dbReference type="SUPFAM" id="SSF52833">
    <property type="entry name" value="Thioredoxin-like"/>
    <property type="match status" value="1"/>
</dbReference>
<dbReference type="EMBL" id="CP036281">
    <property type="protein sequence ID" value="QDU80007.1"/>
    <property type="molecule type" value="Genomic_DNA"/>
</dbReference>
<dbReference type="RefSeq" id="WP_144995054.1">
    <property type="nucleotide sequence ID" value="NZ_CP036281.1"/>
</dbReference>
<accession>A0A518CLA7</accession>
<keyword evidence="1" id="KW-1133">Transmembrane helix</keyword>
<protein>
    <recommendedName>
        <fullName evidence="4">Glutaredoxin</fullName>
    </recommendedName>
</protein>
<dbReference type="Pfam" id="PF05768">
    <property type="entry name" value="Glrx-like"/>
    <property type="match status" value="1"/>
</dbReference>
<feature type="transmembrane region" description="Helical" evidence="1">
    <location>
        <begin position="64"/>
        <end position="81"/>
    </location>
</feature>
<proteinExistence type="predicted"/>
<dbReference type="Gene3D" id="3.40.30.10">
    <property type="entry name" value="Glutaredoxin"/>
    <property type="match status" value="1"/>
</dbReference>
<keyword evidence="1" id="KW-0812">Transmembrane</keyword>
<dbReference type="Proteomes" id="UP000317178">
    <property type="component" value="Chromosome"/>
</dbReference>
<gene>
    <name evidence="2" type="ORF">Pla110_17290</name>
</gene>
<evidence type="ECO:0000313" key="2">
    <source>
        <dbReference type="EMBL" id="QDU80007.1"/>
    </source>
</evidence>
<name>A0A518CLA7_9PLAN</name>
<keyword evidence="3" id="KW-1185">Reference proteome</keyword>
<dbReference type="KEGG" id="plon:Pla110_17290"/>